<evidence type="ECO:0000259" key="11">
    <source>
        <dbReference type="PROSITE" id="PS50884"/>
    </source>
</evidence>
<feature type="compositionally biased region" description="Polar residues" evidence="10">
    <location>
        <begin position="9"/>
        <end position="27"/>
    </location>
</feature>
<keyword evidence="13" id="KW-1185">Reference proteome</keyword>
<organism evidence="12 13">
    <name type="scientific">Cuscuta campestris</name>
    <dbReference type="NCBI Taxonomy" id="132261"/>
    <lineage>
        <taxon>Eukaryota</taxon>
        <taxon>Viridiplantae</taxon>
        <taxon>Streptophyta</taxon>
        <taxon>Embryophyta</taxon>
        <taxon>Tracheophyta</taxon>
        <taxon>Spermatophyta</taxon>
        <taxon>Magnoliopsida</taxon>
        <taxon>eudicotyledons</taxon>
        <taxon>Gunneridae</taxon>
        <taxon>Pentapetalae</taxon>
        <taxon>asterids</taxon>
        <taxon>lamiids</taxon>
        <taxon>Solanales</taxon>
        <taxon>Convolvulaceae</taxon>
        <taxon>Cuscuteae</taxon>
        <taxon>Cuscuta</taxon>
        <taxon>Cuscuta subgen. Grammica</taxon>
        <taxon>Cuscuta sect. Cleistogrammica</taxon>
    </lineage>
</organism>
<feature type="domain" description="Dof-type" evidence="11">
    <location>
        <begin position="43"/>
        <end position="97"/>
    </location>
</feature>
<dbReference type="InterPro" id="IPR045174">
    <property type="entry name" value="Dof"/>
</dbReference>
<dbReference type="AlphaFoldDB" id="A0A484KXG1"/>
<dbReference type="GO" id="GO:0008270">
    <property type="term" value="F:zinc ion binding"/>
    <property type="evidence" value="ECO:0007669"/>
    <property type="project" value="UniProtKB-KW"/>
</dbReference>
<dbReference type="InterPro" id="IPR003851">
    <property type="entry name" value="Znf_Dof"/>
</dbReference>
<dbReference type="GO" id="GO:0005634">
    <property type="term" value="C:nucleus"/>
    <property type="evidence" value="ECO:0007669"/>
    <property type="project" value="UniProtKB-SubCell"/>
</dbReference>
<feature type="compositionally biased region" description="Low complexity" evidence="10">
    <location>
        <begin position="213"/>
        <end position="223"/>
    </location>
</feature>
<evidence type="ECO:0000256" key="1">
    <source>
        <dbReference type="ARBA" id="ARBA00022723"/>
    </source>
</evidence>
<dbReference type="GO" id="GO:0003677">
    <property type="term" value="F:DNA binding"/>
    <property type="evidence" value="ECO:0007669"/>
    <property type="project" value="UniProtKB-UniRule"/>
</dbReference>
<evidence type="ECO:0000313" key="12">
    <source>
        <dbReference type="EMBL" id="VFQ67937.1"/>
    </source>
</evidence>
<evidence type="ECO:0000256" key="7">
    <source>
        <dbReference type="ARBA" id="ARBA00023242"/>
    </source>
</evidence>
<evidence type="ECO:0000256" key="4">
    <source>
        <dbReference type="ARBA" id="ARBA00023015"/>
    </source>
</evidence>
<dbReference type="PROSITE" id="PS01361">
    <property type="entry name" value="ZF_DOF_1"/>
    <property type="match status" value="1"/>
</dbReference>
<dbReference type="PROSITE" id="PS50884">
    <property type="entry name" value="ZF_DOF_2"/>
    <property type="match status" value="1"/>
</dbReference>
<evidence type="ECO:0000256" key="5">
    <source>
        <dbReference type="ARBA" id="ARBA00023125"/>
    </source>
</evidence>
<dbReference type="EMBL" id="OOIL02000669">
    <property type="protein sequence ID" value="VFQ67937.1"/>
    <property type="molecule type" value="Genomic_DNA"/>
</dbReference>
<comment type="subcellular location">
    <subcellularLocation>
        <location evidence="8 9">Nucleus</location>
    </subcellularLocation>
</comment>
<evidence type="ECO:0000313" key="13">
    <source>
        <dbReference type="Proteomes" id="UP000595140"/>
    </source>
</evidence>
<feature type="compositionally biased region" description="Basic and acidic residues" evidence="10">
    <location>
        <begin position="345"/>
        <end position="355"/>
    </location>
</feature>
<evidence type="ECO:0000256" key="10">
    <source>
        <dbReference type="SAM" id="MobiDB-lite"/>
    </source>
</evidence>
<evidence type="ECO:0000256" key="6">
    <source>
        <dbReference type="ARBA" id="ARBA00023163"/>
    </source>
</evidence>
<reference evidence="12 13" key="1">
    <citation type="submission" date="2018-04" db="EMBL/GenBank/DDBJ databases">
        <authorList>
            <person name="Vogel A."/>
        </authorList>
    </citation>
    <scope>NUCLEOTIDE SEQUENCE [LARGE SCALE GENOMIC DNA]</scope>
</reference>
<proteinExistence type="predicted"/>
<keyword evidence="7 8" id="KW-0539">Nucleus</keyword>
<feature type="region of interest" description="Disordered" evidence="10">
    <location>
        <begin position="336"/>
        <end position="355"/>
    </location>
</feature>
<feature type="region of interest" description="Disordered" evidence="10">
    <location>
        <begin position="203"/>
        <end position="226"/>
    </location>
</feature>
<keyword evidence="5 8" id="KW-0238">DNA-binding</keyword>
<dbReference type="OrthoDB" id="1927254at2759"/>
<feature type="region of interest" description="Disordered" evidence="10">
    <location>
        <begin position="1"/>
        <end position="27"/>
    </location>
</feature>
<dbReference type="Pfam" id="PF02701">
    <property type="entry name" value="Zn_ribbon_Dof"/>
    <property type="match status" value="1"/>
</dbReference>
<evidence type="ECO:0000256" key="2">
    <source>
        <dbReference type="ARBA" id="ARBA00022771"/>
    </source>
</evidence>
<dbReference type="PANTHER" id="PTHR31992:SF285">
    <property type="entry name" value="DOF ZINC FINGER PROTEIN DOF4.6"/>
    <property type="match status" value="1"/>
</dbReference>
<keyword evidence="3 9" id="KW-0862">Zinc</keyword>
<comment type="function">
    <text evidence="9">Transcription factor that binds specifically to a 5'-AA[AG]G-3' consensus core sequence.</text>
</comment>
<gene>
    <name evidence="12" type="ORF">CCAM_LOCUS9713</name>
</gene>
<dbReference type="Proteomes" id="UP000595140">
    <property type="component" value="Unassembled WGS sequence"/>
</dbReference>
<evidence type="ECO:0000256" key="9">
    <source>
        <dbReference type="RuleBase" id="RU369094"/>
    </source>
</evidence>
<evidence type="ECO:0000256" key="8">
    <source>
        <dbReference type="PROSITE-ProRule" id="PRU00071"/>
    </source>
</evidence>
<accession>A0A484KXG1</accession>
<dbReference type="PANTHER" id="PTHR31992">
    <property type="entry name" value="DOF ZINC FINGER PROTEIN DOF1.4-RELATED"/>
    <property type="match status" value="1"/>
</dbReference>
<protein>
    <recommendedName>
        <fullName evidence="9">Dof zinc finger protein</fullName>
    </recommendedName>
</protein>
<sequence>MEEIVPKNPINNNTPSGKQPSSTTNCGGATIERKIRPQKDEPVNCPRCNSTNTKFCYYNNYSLSQPRYFCKTCRRYWTEGGSLRNIPVGGGSRKNRLIRSSSIDHHHHQVVVMNNNSKKMNLPQQQQFPSAGTAAAADLMLSSRLPLPLPLPLHPNPNKPTTTTSIQQDLNLSFSSHHHHHHHHHHHQDLKTIAELIQVPNYERNNSDKEGNDNNNNNNNNNNSSAGQLSAMEMLSVGMPTSSPSSSSARGGMMMMSSFLPMPIPDPNTSSVYSSSFSLPEYKPTLNFSFSLDGMNGNNDEHGGYNGHHHHLLQGMPETSTSGRLFFPFEDLKSGTNAAGGDHNNGADEQDRDHHPAAGFCWNGVLGARGASW</sequence>
<evidence type="ECO:0000256" key="3">
    <source>
        <dbReference type="ARBA" id="ARBA00022833"/>
    </source>
</evidence>
<keyword evidence="4 9" id="KW-0805">Transcription regulation</keyword>
<keyword evidence="2 8" id="KW-0863">Zinc-finger</keyword>
<name>A0A484KXG1_9ASTE</name>
<dbReference type="GO" id="GO:0003700">
    <property type="term" value="F:DNA-binding transcription factor activity"/>
    <property type="evidence" value="ECO:0007669"/>
    <property type="project" value="UniProtKB-UniRule"/>
</dbReference>
<keyword evidence="6 9" id="KW-0804">Transcription</keyword>
<keyword evidence="1 9" id="KW-0479">Metal-binding</keyword>